<sequence length="156" mass="17743">MDKMSDKVKFCLEQEEKLVNRAALKSWIANGCPFEEAEEDLRFKESCEREAREREACRAHENGISIAYSTNSRSAGTRSNSVRCGERGDGSEIYASDRTGTKATDFRNNKHCSEGFRSEEVSNIVKVSNGNDKKFGSTKSVKRSYCSEQEFHYERI</sequence>
<accession>A0A397TN28</accession>
<dbReference type="EMBL" id="QKYT01000005">
    <property type="protein sequence ID" value="RIA99352.1"/>
    <property type="molecule type" value="Genomic_DNA"/>
</dbReference>
<organism evidence="2 3">
    <name type="scientific">Glomus cerebriforme</name>
    <dbReference type="NCBI Taxonomy" id="658196"/>
    <lineage>
        <taxon>Eukaryota</taxon>
        <taxon>Fungi</taxon>
        <taxon>Fungi incertae sedis</taxon>
        <taxon>Mucoromycota</taxon>
        <taxon>Glomeromycotina</taxon>
        <taxon>Glomeromycetes</taxon>
        <taxon>Glomerales</taxon>
        <taxon>Glomeraceae</taxon>
        <taxon>Glomus</taxon>
    </lineage>
</organism>
<name>A0A397TN28_9GLOM</name>
<evidence type="ECO:0000256" key="1">
    <source>
        <dbReference type="SAM" id="MobiDB-lite"/>
    </source>
</evidence>
<comment type="caution">
    <text evidence="2">The sequence shown here is derived from an EMBL/GenBank/DDBJ whole genome shotgun (WGS) entry which is preliminary data.</text>
</comment>
<feature type="region of interest" description="Disordered" evidence="1">
    <location>
        <begin position="69"/>
        <end position="97"/>
    </location>
</feature>
<evidence type="ECO:0000313" key="3">
    <source>
        <dbReference type="Proteomes" id="UP000265703"/>
    </source>
</evidence>
<evidence type="ECO:0000313" key="2">
    <source>
        <dbReference type="EMBL" id="RIA99352.1"/>
    </source>
</evidence>
<proteinExistence type="predicted"/>
<keyword evidence="3" id="KW-1185">Reference proteome</keyword>
<dbReference type="OrthoDB" id="2308014at2759"/>
<protein>
    <submittedName>
        <fullName evidence="2">Uncharacterized protein</fullName>
    </submittedName>
</protein>
<feature type="compositionally biased region" description="Polar residues" evidence="1">
    <location>
        <begin position="69"/>
        <end position="82"/>
    </location>
</feature>
<gene>
    <name evidence="2" type="ORF">C1645_730964</name>
</gene>
<reference evidence="2 3" key="1">
    <citation type="submission" date="2018-06" db="EMBL/GenBank/DDBJ databases">
        <title>Comparative genomics reveals the genomic features of Rhizophagus irregularis, R. cerebriforme, R. diaphanum and Gigaspora rosea, and their symbiotic lifestyle signature.</title>
        <authorList>
            <person name="Morin E."/>
            <person name="San Clemente H."/>
            <person name="Chen E.C.H."/>
            <person name="De La Providencia I."/>
            <person name="Hainaut M."/>
            <person name="Kuo A."/>
            <person name="Kohler A."/>
            <person name="Murat C."/>
            <person name="Tang N."/>
            <person name="Roy S."/>
            <person name="Loubradou J."/>
            <person name="Henrissat B."/>
            <person name="Grigoriev I.V."/>
            <person name="Corradi N."/>
            <person name="Roux C."/>
            <person name="Martin F.M."/>
        </authorList>
    </citation>
    <scope>NUCLEOTIDE SEQUENCE [LARGE SCALE GENOMIC DNA]</scope>
    <source>
        <strain evidence="2 3">DAOM 227022</strain>
    </source>
</reference>
<dbReference type="Proteomes" id="UP000265703">
    <property type="component" value="Unassembled WGS sequence"/>
</dbReference>
<dbReference type="AlphaFoldDB" id="A0A397TN28"/>